<dbReference type="EC" id="6.2.1.3" evidence="5"/>
<dbReference type="Gene3D" id="3.30.300.30">
    <property type="match status" value="1"/>
</dbReference>
<evidence type="ECO:0000259" key="4">
    <source>
        <dbReference type="Pfam" id="PF13193"/>
    </source>
</evidence>
<evidence type="ECO:0000313" key="6">
    <source>
        <dbReference type="Proteomes" id="UP000438448"/>
    </source>
</evidence>
<organism evidence="5 6">
    <name type="scientific">Nocardia macrotermitis</name>
    <dbReference type="NCBI Taxonomy" id="2585198"/>
    <lineage>
        <taxon>Bacteria</taxon>
        <taxon>Bacillati</taxon>
        <taxon>Actinomycetota</taxon>
        <taxon>Actinomycetes</taxon>
        <taxon>Mycobacteriales</taxon>
        <taxon>Nocardiaceae</taxon>
        <taxon>Nocardia</taxon>
    </lineage>
</organism>
<dbReference type="AlphaFoldDB" id="A0A7K0CYZ4"/>
<dbReference type="GO" id="GO:0004467">
    <property type="term" value="F:long-chain fatty acid-CoA ligase activity"/>
    <property type="evidence" value="ECO:0007669"/>
    <property type="project" value="UniProtKB-EC"/>
</dbReference>
<gene>
    <name evidence="5" type="primary">lcfB_2</name>
    <name evidence="5" type="ORF">NRB20_17600</name>
</gene>
<dbReference type="EMBL" id="WEGK01000003">
    <property type="protein sequence ID" value="MQY18681.1"/>
    <property type="molecule type" value="Genomic_DNA"/>
</dbReference>
<proteinExistence type="inferred from homology"/>
<evidence type="ECO:0000256" key="2">
    <source>
        <dbReference type="ARBA" id="ARBA00022598"/>
    </source>
</evidence>
<protein>
    <submittedName>
        <fullName evidence="5">Long-chain-fatty-acid--CoA ligase</fullName>
        <ecNumber evidence="5">6.2.1.3</ecNumber>
    </submittedName>
</protein>
<dbReference type="PANTHER" id="PTHR24096">
    <property type="entry name" value="LONG-CHAIN-FATTY-ACID--COA LIGASE"/>
    <property type="match status" value="1"/>
</dbReference>
<dbReference type="Gene3D" id="3.40.50.12780">
    <property type="entry name" value="N-terminal domain of ligase-like"/>
    <property type="match status" value="1"/>
</dbReference>
<evidence type="ECO:0000313" key="5">
    <source>
        <dbReference type="EMBL" id="MQY18681.1"/>
    </source>
</evidence>
<name>A0A7K0CYZ4_9NOCA</name>
<feature type="domain" description="AMP-dependent synthetase/ligase" evidence="3">
    <location>
        <begin position="11"/>
        <end position="339"/>
    </location>
</feature>
<dbReference type="SUPFAM" id="SSF56801">
    <property type="entry name" value="Acetyl-CoA synthetase-like"/>
    <property type="match status" value="1"/>
</dbReference>
<comment type="similarity">
    <text evidence="1">Belongs to the ATP-dependent AMP-binding enzyme family.</text>
</comment>
<dbReference type="InterPro" id="IPR020845">
    <property type="entry name" value="AMP-binding_CS"/>
</dbReference>
<dbReference type="InterPro" id="IPR042099">
    <property type="entry name" value="ANL_N_sf"/>
</dbReference>
<dbReference type="InterPro" id="IPR000873">
    <property type="entry name" value="AMP-dep_synth/lig_dom"/>
</dbReference>
<evidence type="ECO:0000256" key="1">
    <source>
        <dbReference type="ARBA" id="ARBA00006432"/>
    </source>
</evidence>
<dbReference type="Proteomes" id="UP000438448">
    <property type="component" value="Unassembled WGS sequence"/>
</dbReference>
<evidence type="ECO:0000259" key="3">
    <source>
        <dbReference type="Pfam" id="PF00501"/>
    </source>
</evidence>
<dbReference type="Pfam" id="PF00501">
    <property type="entry name" value="AMP-binding"/>
    <property type="match status" value="1"/>
</dbReference>
<sequence length="481" mass="51596">MSAPGVATALRADPVALVFEDREYSRGELDRLAAGLAAELAERGVRAGDRVALMSGNRPEFVVAVLGLWQLGATVVLISPSWKRTELEHALMLTEPVLGVGDSPLLAEMLPMRHLDEPITPRTPAAARPDPASDAVLVFSSGTTGLPKAVRHTHASMAAAVQHWIKVLELNSYDRLQILTPPSHILGLLNIVTVLQAGAWMRLHRRFDLERMLSCIAQDRITIEMAVAPIALALAAHPELESYDLSSLRYIMWGATPVAAGVAETVTARTGVPWLPAYGASELPVIACSPIGDVRLDSVGKAAPGVRLRAISLETREPLGPGEIGELQARSASLMAGYLPDEATASAFDDGWYRTGDVGSIDADGWIRLTDRSKEMIKVRGFQVAPAEIEAVLHAHPGVGDCAVFGVADPGDGEAIVAAVTRAAEVVPEVTADELAALVAERLAGYKRLRRVVFVSEIPRLPSGKVLRRILKEQYGRQIHE</sequence>
<keyword evidence="2 5" id="KW-0436">Ligase</keyword>
<dbReference type="InterPro" id="IPR045851">
    <property type="entry name" value="AMP-bd_C_sf"/>
</dbReference>
<dbReference type="RefSeq" id="WP_319944638.1">
    <property type="nucleotide sequence ID" value="NZ_WEGK01000003.1"/>
</dbReference>
<accession>A0A7K0CYZ4</accession>
<reference evidence="5 6" key="1">
    <citation type="submission" date="2019-10" db="EMBL/GenBank/DDBJ databases">
        <title>Nocardia macrotermitis sp. nov. and Nocardia aurantia sp. nov., isolated from the gut of fungus growing-termite Macrotermes natalensis.</title>
        <authorList>
            <person name="Benndorf R."/>
            <person name="Schwitalla J."/>
            <person name="Martin K."/>
            <person name="De Beer W."/>
            <person name="Kaster A.-K."/>
            <person name="Vollmers J."/>
            <person name="Poulsen M."/>
            <person name="Beemelmanns C."/>
        </authorList>
    </citation>
    <scope>NUCLEOTIDE SEQUENCE [LARGE SCALE GENOMIC DNA]</scope>
    <source>
        <strain evidence="5 6">RB20</strain>
    </source>
</reference>
<dbReference type="InterPro" id="IPR025110">
    <property type="entry name" value="AMP-bd_C"/>
</dbReference>
<dbReference type="PANTHER" id="PTHR24096:SF149">
    <property type="entry name" value="AMP-BINDING DOMAIN-CONTAINING PROTEIN-RELATED"/>
    <property type="match status" value="1"/>
</dbReference>
<dbReference type="PROSITE" id="PS00455">
    <property type="entry name" value="AMP_BINDING"/>
    <property type="match status" value="1"/>
</dbReference>
<dbReference type="Pfam" id="PF13193">
    <property type="entry name" value="AMP-binding_C"/>
    <property type="match status" value="1"/>
</dbReference>
<comment type="caution">
    <text evidence="5">The sequence shown here is derived from an EMBL/GenBank/DDBJ whole genome shotgun (WGS) entry which is preliminary data.</text>
</comment>
<feature type="domain" description="AMP-binding enzyme C-terminal" evidence="4">
    <location>
        <begin position="388"/>
        <end position="465"/>
    </location>
</feature>
<keyword evidence="6" id="KW-1185">Reference proteome</keyword>